<dbReference type="Proteomes" id="UP000004478">
    <property type="component" value="Unassembled WGS sequence"/>
</dbReference>
<evidence type="ECO:0000313" key="1">
    <source>
        <dbReference type="EMBL" id="EKB47783.1"/>
    </source>
</evidence>
<proteinExistence type="predicted"/>
<name>K1LBU6_CECL9</name>
<dbReference type="OrthoDB" id="9801717at2"/>
<evidence type="ECO:0000313" key="2">
    <source>
        <dbReference type="Proteomes" id="UP000004478"/>
    </source>
</evidence>
<comment type="caution">
    <text evidence="1">The sequence shown here is derived from an EMBL/GenBank/DDBJ whole genome shotgun (WGS) entry which is preliminary data.</text>
</comment>
<dbReference type="AlphaFoldDB" id="K1LBU6"/>
<accession>K1LBU6</accession>
<gene>
    <name evidence="1" type="ORF">B879_03616</name>
</gene>
<dbReference type="EMBL" id="AMGM01000092">
    <property type="protein sequence ID" value="EKB47783.1"/>
    <property type="molecule type" value="Genomic_DNA"/>
</dbReference>
<organism evidence="1 2">
    <name type="scientific">Cecembia lonarensis (strain CCUG 58316 / KCTC 22772 / LW9)</name>
    <dbReference type="NCBI Taxonomy" id="1225176"/>
    <lineage>
        <taxon>Bacteria</taxon>
        <taxon>Pseudomonadati</taxon>
        <taxon>Bacteroidota</taxon>
        <taxon>Cytophagia</taxon>
        <taxon>Cytophagales</taxon>
        <taxon>Cyclobacteriaceae</taxon>
        <taxon>Cecembia</taxon>
    </lineage>
</organism>
<dbReference type="RefSeq" id="WP_009186631.1">
    <property type="nucleotide sequence ID" value="NZ_AMGM01000092.1"/>
</dbReference>
<protein>
    <submittedName>
        <fullName evidence="1">Uncharacterized protein</fullName>
    </submittedName>
</protein>
<keyword evidence="2" id="KW-1185">Reference proteome</keyword>
<sequence length="73" mass="8467">MREIKNFRATVLKALHHGTISKYEAKECLIRGIGKQELPIFFDFEPMESSLKNYVTGLEKMGLIEPLIRLEDE</sequence>
<reference evidence="1 2" key="1">
    <citation type="journal article" date="2012" name="J. Bacteriol.">
        <title>Draft Genome Sequence of Cecembia lonarensis Strain LW9T, Isolated from Lonar Lake, a Haloalkaline Lake in India.</title>
        <authorList>
            <person name="Shivaji S."/>
            <person name="Ara S."/>
            <person name="Singh A."/>
            <person name="Pinnaka A.K."/>
        </authorList>
    </citation>
    <scope>NUCLEOTIDE SEQUENCE [LARGE SCALE GENOMIC DNA]</scope>
    <source>
        <strain evidence="1 2">LW9</strain>
    </source>
</reference>